<comment type="caution">
    <text evidence="1">The sequence shown here is derived from an EMBL/GenBank/DDBJ whole genome shotgun (WGS) entry which is preliminary data.</text>
</comment>
<keyword evidence="2" id="KW-1185">Reference proteome</keyword>
<evidence type="ECO:0000313" key="1">
    <source>
        <dbReference type="EMBL" id="MCP2308894.1"/>
    </source>
</evidence>
<name>A0ABT1IVA7_9ACTN</name>
<organism evidence="1 2">
    <name type="scientific">Kitasatospora paracochleata</name>
    <dbReference type="NCBI Taxonomy" id="58354"/>
    <lineage>
        <taxon>Bacteria</taxon>
        <taxon>Bacillati</taxon>
        <taxon>Actinomycetota</taxon>
        <taxon>Actinomycetes</taxon>
        <taxon>Kitasatosporales</taxon>
        <taxon>Streptomycetaceae</taxon>
        <taxon>Kitasatospora</taxon>
    </lineage>
</organism>
<reference evidence="1 2" key="1">
    <citation type="submission" date="2022-06" db="EMBL/GenBank/DDBJ databases">
        <title>Sequencing the genomes of 1000 actinobacteria strains.</title>
        <authorList>
            <person name="Klenk H.-P."/>
        </authorList>
    </citation>
    <scope>NUCLEOTIDE SEQUENCE [LARGE SCALE GENOMIC DNA]</scope>
    <source>
        <strain evidence="1 2">DSM 41656</strain>
    </source>
</reference>
<dbReference type="Proteomes" id="UP001206483">
    <property type="component" value="Unassembled WGS sequence"/>
</dbReference>
<dbReference type="EMBL" id="JAMZDX010000002">
    <property type="protein sequence ID" value="MCP2308894.1"/>
    <property type="molecule type" value="Genomic_DNA"/>
</dbReference>
<evidence type="ECO:0000313" key="2">
    <source>
        <dbReference type="Proteomes" id="UP001206483"/>
    </source>
</evidence>
<proteinExistence type="predicted"/>
<protein>
    <recommendedName>
        <fullName evidence="3">Antibiotic biosynthesis monooxygenase</fullName>
    </recommendedName>
</protein>
<gene>
    <name evidence="1" type="ORF">FHR36_002018</name>
</gene>
<sequence length="219" mass="23297">MPDARAAADLDGGVAMYVRTIYMTGDPALADKTLEGLKAESVALLSGQAGYRGFSIFSDRQLGKILLGSWWDTAQHERDSYAALRDQRQELLAVFGGTITVDSWEAAVARRGDAPPGAGFRLVRIGFDPAGVDRLVNAVETTAIPGLEAMDGFVGGALLIDRTRGIGSVGAIFRDRAALDASRGPQAQLRSRASEAGGARVLGLEEFDVELLDRPHLNL</sequence>
<dbReference type="RefSeq" id="WP_253795782.1">
    <property type="nucleotide sequence ID" value="NZ_BAAAUB010000061.1"/>
</dbReference>
<evidence type="ECO:0008006" key="3">
    <source>
        <dbReference type="Google" id="ProtNLM"/>
    </source>
</evidence>
<accession>A0ABT1IVA7</accession>